<dbReference type="InterPro" id="IPR016195">
    <property type="entry name" value="Pol/histidinol_Pase-like"/>
</dbReference>
<comment type="caution">
    <text evidence="1">The sequence shown here is derived from an EMBL/GenBank/DDBJ whole genome shotgun (WGS) entry which is preliminary data.</text>
</comment>
<name>A0A9D1NR17_9FIRM</name>
<organism evidence="1 2">
    <name type="scientific">Candidatus Faeciplasma avium</name>
    <dbReference type="NCBI Taxonomy" id="2840798"/>
    <lineage>
        <taxon>Bacteria</taxon>
        <taxon>Bacillati</taxon>
        <taxon>Bacillota</taxon>
        <taxon>Clostridia</taxon>
        <taxon>Eubacteriales</taxon>
        <taxon>Oscillospiraceae</taxon>
        <taxon>Oscillospiraceae incertae sedis</taxon>
        <taxon>Candidatus Faeciplasma</taxon>
    </lineage>
</organism>
<dbReference type="GO" id="GO:0035312">
    <property type="term" value="F:5'-3' DNA exonuclease activity"/>
    <property type="evidence" value="ECO:0007669"/>
    <property type="project" value="TreeGrafter"/>
</dbReference>
<dbReference type="GO" id="GO:0004534">
    <property type="term" value="F:5'-3' RNA exonuclease activity"/>
    <property type="evidence" value="ECO:0007669"/>
    <property type="project" value="TreeGrafter"/>
</dbReference>
<dbReference type="PANTHER" id="PTHR42924:SF3">
    <property type="entry name" value="POLYMERASE_HISTIDINOL PHOSPHATASE N-TERMINAL DOMAIN-CONTAINING PROTEIN"/>
    <property type="match status" value="1"/>
</dbReference>
<evidence type="ECO:0000313" key="1">
    <source>
        <dbReference type="EMBL" id="HIV10728.1"/>
    </source>
</evidence>
<dbReference type="InterPro" id="IPR052018">
    <property type="entry name" value="PHP_domain"/>
</dbReference>
<dbReference type="PANTHER" id="PTHR42924">
    <property type="entry name" value="EXONUCLEASE"/>
    <property type="match status" value="1"/>
</dbReference>
<dbReference type="Gene3D" id="3.20.20.140">
    <property type="entry name" value="Metal-dependent hydrolases"/>
    <property type="match status" value="1"/>
</dbReference>
<dbReference type="EMBL" id="DVOL01000044">
    <property type="protein sequence ID" value="HIV10728.1"/>
    <property type="molecule type" value="Genomic_DNA"/>
</dbReference>
<dbReference type="Pfam" id="PF13263">
    <property type="entry name" value="PHP_C"/>
    <property type="match status" value="1"/>
</dbReference>
<sequence length="280" mass="31781">MQDIQLYKYETHLHTSQGSLCGSSSGAEQVRFLKEIGYSGCFVTDHFFGGNTAVDRRLPWDVKIHLFCQGYEDALEEGKKLGFSVFFGLEYGWRATELLTYGIDKQFLLDHPEIDRMEPVQYISLVHSCGGFVVHPHPFREAGYIDTIRLYPRLVDGVEVINASHRDESFNLRARQYAESYSLPMTGGSDTHSIFGYPGGGIVLDEPLLNPHDYLERLKSGRIVKILERSDDYANAKLPLERICDPGDFPKRPDLGLLPAELRKRAEDAYRAMGISERKL</sequence>
<reference evidence="1" key="2">
    <citation type="journal article" date="2021" name="PeerJ">
        <title>Extensive microbial diversity within the chicken gut microbiome revealed by metagenomics and culture.</title>
        <authorList>
            <person name="Gilroy R."/>
            <person name="Ravi A."/>
            <person name="Getino M."/>
            <person name="Pursley I."/>
            <person name="Horton D.L."/>
            <person name="Alikhan N.F."/>
            <person name="Baker D."/>
            <person name="Gharbi K."/>
            <person name="Hall N."/>
            <person name="Watson M."/>
            <person name="Adriaenssens E.M."/>
            <person name="Foster-Nyarko E."/>
            <person name="Jarju S."/>
            <person name="Secka A."/>
            <person name="Antonio M."/>
            <person name="Oren A."/>
            <person name="Chaudhuri R.R."/>
            <person name="La Ragione R."/>
            <person name="Hildebrand F."/>
            <person name="Pallen M.J."/>
        </authorList>
    </citation>
    <scope>NUCLEOTIDE SEQUENCE</scope>
    <source>
        <strain evidence="1">1370</strain>
    </source>
</reference>
<dbReference type="CDD" id="cd07432">
    <property type="entry name" value="PHP_HisPPase"/>
    <property type="match status" value="1"/>
</dbReference>
<dbReference type="AlphaFoldDB" id="A0A9D1NR17"/>
<evidence type="ECO:0000313" key="2">
    <source>
        <dbReference type="Proteomes" id="UP000823960"/>
    </source>
</evidence>
<accession>A0A9D1NR17</accession>
<reference evidence="1" key="1">
    <citation type="submission" date="2020-10" db="EMBL/GenBank/DDBJ databases">
        <authorList>
            <person name="Gilroy R."/>
        </authorList>
    </citation>
    <scope>NUCLEOTIDE SEQUENCE</scope>
    <source>
        <strain evidence="1">1370</strain>
    </source>
</reference>
<protein>
    <submittedName>
        <fullName evidence="1">PHP domain-containing protein</fullName>
    </submittedName>
</protein>
<gene>
    <name evidence="1" type="ORF">IAD28_03405</name>
</gene>
<dbReference type="SUPFAM" id="SSF89550">
    <property type="entry name" value="PHP domain-like"/>
    <property type="match status" value="1"/>
</dbReference>
<dbReference type="Proteomes" id="UP000823960">
    <property type="component" value="Unassembled WGS sequence"/>
</dbReference>
<proteinExistence type="predicted"/>